<dbReference type="OrthoDB" id="9813074at2"/>
<proteinExistence type="inferred from homology"/>
<dbReference type="InterPro" id="IPR035952">
    <property type="entry name" value="Rhomboid-like_sf"/>
</dbReference>
<dbReference type="Proteomes" id="UP000095594">
    <property type="component" value="Unassembled WGS sequence"/>
</dbReference>
<sequence>MKKFEDKFFNILINRYGFYIKDYFSSSKNENRWVAISENENYAYAVIVCDEMEATLLYSEAYESLKKVFTKPIALNVVITTKSNEVAQEYLGQYNKLIYSLSEERVLYSGDGCKPLLQVYEYMSKKEQKHRNRFKDNKLTYILIGINVLIYILTAIMSRDVFNSNTYVLIRLGAKVNELINRGQVWRLLTCAFLHGGIMHLVFNMYALKIIGSEVEYVFGRKKYLIIYLMAALGGSLFSYILSPYSISVGASGAIFGLLGAMLVFGVKHRDKIGKSYMMNIIQVIIINVIIGVSLSNIDNYAHLGGLIIGGITALIVKSNLEKSFN</sequence>
<accession>A0A174BBS4</accession>
<feature type="transmembrane region" description="Helical" evidence="7">
    <location>
        <begin position="301"/>
        <end position="321"/>
    </location>
</feature>
<feature type="transmembrane region" description="Helical" evidence="7">
    <location>
        <begin position="247"/>
        <end position="265"/>
    </location>
</feature>
<reference evidence="9 10" key="1">
    <citation type="submission" date="2015-09" db="EMBL/GenBank/DDBJ databases">
        <authorList>
            <consortium name="Pathogen Informatics"/>
        </authorList>
    </citation>
    <scope>NUCLEOTIDE SEQUENCE [LARGE SCALE GENOMIC DNA]</scope>
    <source>
        <strain evidence="9 10">2789STDY5834856</strain>
    </source>
</reference>
<evidence type="ECO:0000313" key="10">
    <source>
        <dbReference type="Proteomes" id="UP000095594"/>
    </source>
</evidence>
<name>A0A174BBS4_9CLOT</name>
<evidence type="ECO:0000256" key="5">
    <source>
        <dbReference type="ARBA" id="ARBA00022989"/>
    </source>
</evidence>
<comment type="subcellular location">
    <subcellularLocation>
        <location evidence="1">Membrane</location>
        <topology evidence="1">Multi-pass membrane protein</topology>
    </subcellularLocation>
</comment>
<dbReference type="AlphaFoldDB" id="A0A174BBS4"/>
<protein>
    <submittedName>
        <fullName evidence="9">Rhomboid protease GluP</fullName>
        <ecNumber evidence="9">3.4.21.105</ecNumber>
    </submittedName>
</protein>
<feature type="transmembrane region" description="Helical" evidence="7">
    <location>
        <begin position="185"/>
        <end position="203"/>
    </location>
</feature>
<evidence type="ECO:0000256" key="2">
    <source>
        <dbReference type="ARBA" id="ARBA00009045"/>
    </source>
</evidence>
<organism evidence="9 10">
    <name type="scientific">Clostridium disporicum</name>
    <dbReference type="NCBI Taxonomy" id="84024"/>
    <lineage>
        <taxon>Bacteria</taxon>
        <taxon>Bacillati</taxon>
        <taxon>Bacillota</taxon>
        <taxon>Clostridia</taxon>
        <taxon>Eubacteriales</taxon>
        <taxon>Clostridiaceae</taxon>
        <taxon>Clostridium</taxon>
    </lineage>
</organism>
<feature type="transmembrane region" description="Helical" evidence="7">
    <location>
        <begin position="224"/>
        <end position="241"/>
    </location>
</feature>
<keyword evidence="4 9" id="KW-0378">Hydrolase</keyword>
<dbReference type="InterPro" id="IPR050925">
    <property type="entry name" value="Rhomboid_protease_S54"/>
</dbReference>
<evidence type="ECO:0000256" key="1">
    <source>
        <dbReference type="ARBA" id="ARBA00004141"/>
    </source>
</evidence>
<dbReference type="EC" id="3.4.21.105" evidence="9"/>
<keyword evidence="5 7" id="KW-1133">Transmembrane helix</keyword>
<dbReference type="RefSeq" id="WP_055264071.1">
    <property type="nucleotide sequence ID" value="NZ_CABIXQ010000004.1"/>
</dbReference>
<comment type="similarity">
    <text evidence="2">Belongs to the peptidase S54 family.</text>
</comment>
<evidence type="ECO:0000259" key="8">
    <source>
        <dbReference type="Pfam" id="PF01694"/>
    </source>
</evidence>
<dbReference type="GO" id="GO:0006508">
    <property type="term" value="P:proteolysis"/>
    <property type="evidence" value="ECO:0007669"/>
    <property type="project" value="UniProtKB-KW"/>
</dbReference>
<evidence type="ECO:0000256" key="4">
    <source>
        <dbReference type="ARBA" id="ARBA00022801"/>
    </source>
</evidence>
<feature type="transmembrane region" description="Helical" evidence="7">
    <location>
        <begin position="139"/>
        <end position="157"/>
    </location>
</feature>
<keyword evidence="9" id="KW-0645">Protease</keyword>
<dbReference type="PANTHER" id="PTHR43731:SF14">
    <property type="entry name" value="PRESENILIN-ASSOCIATED RHOMBOID-LIKE PROTEIN, MITOCHONDRIAL"/>
    <property type="match status" value="1"/>
</dbReference>
<dbReference type="EMBL" id="CYZX01000004">
    <property type="protein sequence ID" value="CUN98217.1"/>
    <property type="molecule type" value="Genomic_DNA"/>
</dbReference>
<feature type="transmembrane region" description="Helical" evidence="7">
    <location>
        <begin position="277"/>
        <end position="295"/>
    </location>
</feature>
<feature type="domain" description="Peptidase S54 rhomboid" evidence="8">
    <location>
        <begin position="182"/>
        <end position="317"/>
    </location>
</feature>
<keyword evidence="6 7" id="KW-0472">Membrane</keyword>
<keyword evidence="3 7" id="KW-0812">Transmembrane</keyword>
<dbReference type="GO" id="GO:0004252">
    <property type="term" value="F:serine-type endopeptidase activity"/>
    <property type="evidence" value="ECO:0007669"/>
    <property type="project" value="InterPro"/>
</dbReference>
<dbReference type="GO" id="GO:0016020">
    <property type="term" value="C:membrane"/>
    <property type="evidence" value="ECO:0007669"/>
    <property type="project" value="UniProtKB-SubCell"/>
</dbReference>
<dbReference type="InterPro" id="IPR022764">
    <property type="entry name" value="Peptidase_S54_rhomboid_dom"/>
</dbReference>
<dbReference type="Pfam" id="PF01694">
    <property type="entry name" value="Rhomboid"/>
    <property type="match status" value="1"/>
</dbReference>
<dbReference type="SUPFAM" id="SSF144091">
    <property type="entry name" value="Rhomboid-like"/>
    <property type="match status" value="1"/>
</dbReference>
<dbReference type="Gene3D" id="1.20.1540.10">
    <property type="entry name" value="Rhomboid-like"/>
    <property type="match status" value="1"/>
</dbReference>
<evidence type="ECO:0000313" key="9">
    <source>
        <dbReference type="EMBL" id="CUN98217.1"/>
    </source>
</evidence>
<evidence type="ECO:0000256" key="7">
    <source>
        <dbReference type="SAM" id="Phobius"/>
    </source>
</evidence>
<dbReference type="PANTHER" id="PTHR43731">
    <property type="entry name" value="RHOMBOID PROTEASE"/>
    <property type="match status" value="1"/>
</dbReference>
<evidence type="ECO:0000256" key="3">
    <source>
        <dbReference type="ARBA" id="ARBA00022692"/>
    </source>
</evidence>
<evidence type="ECO:0000256" key="6">
    <source>
        <dbReference type="ARBA" id="ARBA00023136"/>
    </source>
</evidence>
<gene>
    <name evidence="9" type="primary">gluP2</name>
    <name evidence="9" type="ORF">ERS852471_00755</name>
</gene>